<protein>
    <submittedName>
        <fullName evidence="2">Archaeal ATPase</fullName>
    </submittedName>
</protein>
<dbReference type="Pfam" id="PF13401">
    <property type="entry name" value="AAA_22"/>
    <property type="match status" value="1"/>
</dbReference>
<evidence type="ECO:0000313" key="2">
    <source>
        <dbReference type="EMBL" id="OIR07120.1"/>
    </source>
</evidence>
<dbReference type="InterPro" id="IPR003593">
    <property type="entry name" value="AAA+_ATPase"/>
</dbReference>
<dbReference type="InterPro" id="IPR052026">
    <property type="entry name" value="ExeA_AAA_ATPase_DNA-bind"/>
</dbReference>
<comment type="caution">
    <text evidence="2">The sequence shown here is derived from an EMBL/GenBank/DDBJ whole genome shotgun (WGS) entry which is preliminary data.</text>
</comment>
<dbReference type="NCBIfam" id="TIGR03015">
    <property type="entry name" value="pepcterm_ATPase"/>
    <property type="match status" value="1"/>
</dbReference>
<dbReference type="SMART" id="SM00382">
    <property type="entry name" value="AAA"/>
    <property type="match status" value="1"/>
</dbReference>
<organism evidence="2">
    <name type="scientific">mine drainage metagenome</name>
    <dbReference type="NCBI Taxonomy" id="410659"/>
    <lineage>
        <taxon>unclassified sequences</taxon>
        <taxon>metagenomes</taxon>
        <taxon>ecological metagenomes</taxon>
    </lineage>
</organism>
<dbReference type="PRINTS" id="PR00364">
    <property type="entry name" value="DISEASERSIST"/>
</dbReference>
<feature type="domain" description="AAA+ ATPase" evidence="1">
    <location>
        <begin position="42"/>
        <end position="215"/>
    </location>
</feature>
<name>A0A1J5SSX6_9ZZZZ</name>
<proteinExistence type="predicted"/>
<gene>
    <name evidence="2" type="ORF">GALL_107090</name>
</gene>
<reference evidence="2" key="1">
    <citation type="submission" date="2016-10" db="EMBL/GenBank/DDBJ databases">
        <title>Sequence of Gallionella enrichment culture.</title>
        <authorList>
            <person name="Poehlein A."/>
            <person name="Muehling M."/>
            <person name="Daniel R."/>
        </authorList>
    </citation>
    <scope>NUCLEOTIDE SEQUENCE</scope>
</reference>
<dbReference type="EMBL" id="MLJW01000039">
    <property type="protein sequence ID" value="OIR07120.1"/>
    <property type="molecule type" value="Genomic_DNA"/>
</dbReference>
<dbReference type="PANTHER" id="PTHR35894:SF1">
    <property type="entry name" value="PHOSPHORIBULOKINASE _ URIDINE KINASE FAMILY"/>
    <property type="match status" value="1"/>
</dbReference>
<dbReference type="GO" id="GO:0016887">
    <property type="term" value="F:ATP hydrolysis activity"/>
    <property type="evidence" value="ECO:0007669"/>
    <property type="project" value="InterPro"/>
</dbReference>
<evidence type="ECO:0000259" key="1">
    <source>
        <dbReference type="SMART" id="SM00382"/>
    </source>
</evidence>
<dbReference type="SUPFAM" id="SSF52540">
    <property type="entry name" value="P-loop containing nucleoside triphosphate hydrolases"/>
    <property type="match status" value="1"/>
</dbReference>
<sequence length="351" mass="38542">MYESYYGLTGKPFQLNPDPSFFFGSSGHKRAQAYLEYGLHQSEGFIVITGEVGAGKTTLVRNLLKKLDPTRVVAGQLVSTQLDAQDMLRLVVAAFGLPCRTLEKSQLLLVLETYLTSVTSKGKRVLLIVDEAQNLTPRAVEELRMLSNFQLGEHALLQSFLVGQPEFRATMLSPHMQQLRQRVIASYHLGPMDQGETRAYIEHRLHHVNWNNRPRFEPEAFQTIYDSTGGIPRRINTLCDRLMLAGFLSHKAVLTRLDVAEVMGEIKAEAGTIRGTGGGDGDEGEALSAAMVSSTRTAIDAITRPATADGSAFGSEAANLEQRVMALERAMAARMTGDSNGKERGASDENR</sequence>
<dbReference type="PANTHER" id="PTHR35894">
    <property type="entry name" value="GENERAL SECRETION PATHWAY PROTEIN A-RELATED"/>
    <property type="match status" value="1"/>
</dbReference>
<dbReference type="InterPro" id="IPR027417">
    <property type="entry name" value="P-loop_NTPase"/>
</dbReference>
<dbReference type="AlphaFoldDB" id="A0A1J5SSX6"/>
<dbReference type="Gene3D" id="3.40.50.300">
    <property type="entry name" value="P-loop containing nucleotide triphosphate hydrolases"/>
    <property type="match status" value="1"/>
</dbReference>
<accession>A0A1J5SSX6</accession>
<dbReference type="InterPro" id="IPR017466">
    <property type="entry name" value="XrtA-assoc_ATPase-like"/>
</dbReference>
<dbReference type="InterPro" id="IPR049945">
    <property type="entry name" value="AAA_22"/>
</dbReference>